<dbReference type="InParanoid" id="A7RKK2"/>
<keyword evidence="1" id="KW-0472">Membrane</keyword>
<evidence type="ECO:0000313" key="3">
    <source>
        <dbReference type="EMBL" id="EDO48002.1"/>
    </source>
</evidence>
<accession>A7RKK2</accession>
<gene>
    <name evidence="3" type="ORF">NEMVEDRAFT_v1g198457</name>
</gene>
<evidence type="ECO:0000259" key="2">
    <source>
        <dbReference type="Pfam" id="PF07885"/>
    </source>
</evidence>
<name>A7RKK2_NEMVE</name>
<reference evidence="3 4" key="1">
    <citation type="journal article" date="2007" name="Science">
        <title>Sea anemone genome reveals ancestral eumetazoan gene repertoire and genomic organization.</title>
        <authorList>
            <person name="Putnam N.H."/>
            <person name="Srivastava M."/>
            <person name="Hellsten U."/>
            <person name="Dirks B."/>
            <person name="Chapman J."/>
            <person name="Salamov A."/>
            <person name="Terry A."/>
            <person name="Shapiro H."/>
            <person name="Lindquist E."/>
            <person name="Kapitonov V.V."/>
            <person name="Jurka J."/>
            <person name="Genikhovich G."/>
            <person name="Grigoriev I.V."/>
            <person name="Lucas S.M."/>
            <person name="Steele R.E."/>
            <person name="Finnerty J.R."/>
            <person name="Technau U."/>
            <person name="Martindale M.Q."/>
            <person name="Rokhsar D.S."/>
        </authorList>
    </citation>
    <scope>NUCLEOTIDE SEQUENCE [LARGE SCALE GENOMIC DNA]</scope>
    <source>
        <strain evidence="4">CH2 X CH6</strain>
    </source>
</reference>
<dbReference type="Proteomes" id="UP000001593">
    <property type="component" value="Unassembled WGS sequence"/>
</dbReference>
<protein>
    <recommendedName>
        <fullName evidence="2">Potassium channel domain-containing protein</fullName>
    </recommendedName>
</protein>
<dbReference type="Gene3D" id="1.10.287.70">
    <property type="match status" value="1"/>
</dbReference>
<keyword evidence="1" id="KW-1133">Transmembrane helix</keyword>
<dbReference type="Pfam" id="PF07885">
    <property type="entry name" value="Ion_trans_2"/>
    <property type="match status" value="1"/>
</dbReference>
<feature type="transmembrane region" description="Helical" evidence="1">
    <location>
        <begin position="6"/>
        <end position="26"/>
    </location>
</feature>
<feature type="domain" description="Potassium channel" evidence="2">
    <location>
        <begin position="29"/>
        <end position="66"/>
    </location>
</feature>
<evidence type="ECO:0000313" key="4">
    <source>
        <dbReference type="Proteomes" id="UP000001593"/>
    </source>
</evidence>
<evidence type="ECO:0000256" key="1">
    <source>
        <dbReference type="SAM" id="Phobius"/>
    </source>
</evidence>
<dbReference type="HOGENOM" id="CLU_984488_0_0_1"/>
<dbReference type="SUPFAM" id="SSF53850">
    <property type="entry name" value="Periplasmic binding protein-like II"/>
    <property type="match status" value="1"/>
</dbReference>
<keyword evidence="4" id="KW-1185">Reference proteome</keyword>
<dbReference type="STRING" id="45351.A7RKK2"/>
<dbReference type="Gene3D" id="3.40.190.10">
    <property type="entry name" value="Periplasmic binding protein-like II"/>
    <property type="match status" value="1"/>
</dbReference>
<feature type="transmembrane region" description="Helical" evidence="1">
    <location>
        <begin position="202"/>
        <end position="223"/>
    </location>
</feature>
<feature type="transmembrane region" description="Helical" evidence="1">
    <location>
        <begin position="38"/>
        <end position="59"/>
    </location>
</feature>
<organism evidence="3 4">
    <name type="scientific">Nematostella vectensis</name>
    <name type="common">Starlet sea anemone</name>
    <dbReference type="NCBI Taxonomy" id="45351"/>
    <lineage>
        <taxon>Eukaryota</taxon>
        <taxon>Metazoa</taxon>
        <taxon>Cnidaria</taxon>
        <taxon>Anthozoa</taxon>
        <taxon>Hexacorallia</taxon>
        <taxon>Actiniaria</taxon>
        <taxon>Edwardsiidae</taxon>
        <taxon>Nematostella</taxon>
    </lineage>
</organism>
<dbReference type="AlphaFoldDB" id="A7RKK2"/>
<dbReference type="EMBL" id="DS469516">
    <property type="protein sequence ID" value="EDO48002.1"/>
    <property type="molecule type" value="Genomic_DNA"/>
</dbReference>
<proteinExistence type="predicted"/>
<dbReference type="PhylomeDB" id="A7RKK2"/>
<dbReference type="InterPro" id="IPR013099">
    <property type="entry name" value="K_chnl_dom"/>
</dbReference>
<keyword evidence="1" id="KW-0812">Transmembrane</keyword>
<dbReference type="SUPFAM" id="SSF81324">
    <property type="entry name" value="Voltage-gated potassium channels"/>
    <property type="match status" value="1"/>
</dbReference>
<sequence>MVISAPVPLLAAVSLSCGFSLCDVCVRSYGDKCPRSIAGRCFSVVWILVGLVIVAVFMANITTALTSINVAQSYEIADMKIAAFMNSTEYEFAEKEGSEIVGYKTFQDMADALEKKIVDGILIDRYTAGSYVRHYHENKLKHSLISASHVQISGQQIGFVISSNRALKMTEECYFTHNGAIYGEDWWLTGLRTKALSYAKELLYASLGLLAGLFLVGFAVDFLRKRKIILKRAEDVRPSEGPTIPEDRLEVELLEGMRLLQEHFEKLEQLIKQRKSFNDWVKP</sequence>